<keyword evidence="2" id="KW-0812">Transmembrane</keyword>
<evidence type="ECO:0000256" key="2">
    <source>
        <dbReference type="SAM" id="Phobius"/>
    </source>
</evidence>
<feature type="transmembrane region" description="Helical" evidence="2">
    <location>
        <begin position="213"/>
        <end position="235"/>
    </location>
</feature>
<feature type="transmembrane region" description="Helical" evidence="2">
    <location>
        <begin position="119"/>
        <end position="139"/>
    </location>
</feature>
<keyword evidence="6" id="KW-1185">Reference proteome</keyword>
<dbReference type="RefSeq" id="WP_152358932.1">
    <property type="nucleotide sequence ID" value="NZ_WBSM01000012.1"/>
</dbReference>
<dbReference type="Proteomes" id="UP000482084">
    <property type="component" value="Unassembled WGS sequence"/>
</dbReference>
<name>A0A6L4WY25_9BIFI</name>
<evidence type="ECO:0000256" key="1">
    <source>
        <dbReference type="SAM" id="MobiDB-lite"/>
    </source>
</evidence>
<dbReference type="OrthoDB" id="3239833at2"/>
<feature type="transmembrane region" description="Helical" evidence="2">
    <location>
        <begin position="49"/>
        <end position="66"/>
    </location>
</feature>
<evidence type="ECO:0000313" key="5">
    <source>
        <dbReference type="Proteomes" id="UP000469943"/>
    </source>
</evidence>
<keyword evidence="2" id="KW-1133">Transmembrane helix</keyword>
<feature type="transmembrane region" description="Helical" evidence="2">
    <location>
        <begin position="86"/>
        <end position="107"/>
    </location>
</feature>
<reference evidence="4 5" key="1">
    <citation type="submission" date="2019-10" db="EMBL/GenBank/DDBJ databases">
        <title>Bifidobacterium from non-human primates.</title>
        <authorList>
            <person name="Modesto M."/>
        </authorList>
    </citation>
    <scope>NUCLEOTIDE SEQUENCE [LARGE SCALE GENOMIC DNA]</scope>
    <source>
        <strain evidence="4 5">TREM</strain>
    </source>
</reference>
<feature type="transmembrane region" description="Helical" evidence="2">
    <location>
        <begin position="241"/>
        <end position="263"/>
    </location>
</feature>
<keyword evidence="2" id="KW-0472">Membrane</keyword>
<dbReference type="Proteomes" id="UP000469943">
    <property type="component" value="Unassembled WGS sequence"/>
</dbReference>
<reference evidence="3 6" key="2">
    <citation type="submission" date="2019-10" db="EMBL/GenBank/DDBJ databases">
        <title>Characterization of the phylogenetic diversity of two novel species belonging to the genus Bifidobacterium: Bifidobacterium cebidarum sp. nov. and Bifidobacterium leontopitheci sp. nov.</title>
        <authorList>
            <person name="Lugli G.A."/>
            <person name="Duranti S."/>
            <person name="Milani C."/>
            <person name="Turroni F."/>
            <person name="Ventura M."/>
        </authorList>
    </citation>
    <scope>NUCLEOTIDE SEQUENCE [LARGE SCALE GENOMIC DNA]</scope>
    <source>
        <strain evidence="3 6">DSM 100688</strain>
    </source>
</reference>
<comment type="caution">
    <text evidence="3">The sequence shown here is derived from an EMBL/GenBank/DDBJ whole genome shotgun (WGS) entry which is preliminary data.</text>
</comment>
<sequence length="384" mass="42071">MTSVHIDSVTRDPNTPRGDDPDRRTPHTAPRSMRRFTQWFTEHCTWNRAHWIGVIALATLLLLVTYSRLVTFLPELDGRPIPDGFVWVPVMTAGYWPVGLGVANLALGSIRSGSLSFPTVSALMGPLGFGWAHLRMVGYVEYRRWSDWLALMRAHGGELLVQTLYGSAVLLFAYAAVAFACYAIGRYGLRRLFLAPPPTSASGRMLAWARRDAVRFGCWLTLAITYGLVIAFSLIRGELAMAGALMINFVVPPVLLVTCGAYASRDAAMPGGRQVAGPETTADEAGLDDSRRRAVPDWLRSLLFPAVGSLIGTVAVFALVAQYQDECPINGVCTPIGGGWFIDWTTLVDTVPSFLVLYLVAGYLGYGVVLAVRLIARAVRRRRH</sequence>
<dbReference type="EMBL" id="WBSM01000012">
    <property type="protein sequence ID" value="KAB8286970.1"/>
    <property type="molecule type" value="Genomic_DNA"/>
</dbReference>
<dbReference type="AlphaFoldDB" id="A0A6L4WY25"/>
<evidence type="ECO:0000313" key="4">
    <source>
        <dbReference type="EMBL" id="NEG72522.1"/>
    </source>
</evidence>
<protein>
    <submittedName>
        <fullName evidence="3">Uncharacterized protein</fullName>
    </submittedName>
</protein>
<gene>
    <name evidence="3" type="ORF">DSM100688_1921</name>
    <name evidence="4" type="ORF">GFD24_09970</name>
</gene>
<proteinExistence type="predicted"/>
<feature type="region of interest" description="Disordered" evidence="1">
    <location>
        <begin position="1"/>
        <end position="29"/>
    </location>
</feature>
<feature type="transmembrane region" description="Helical" evidence="2">
    <location>
        <begin position="355"/>
        <end position="376"/>
    </location>
</feature>
<evidence type="ECO:0000313" key="6">
    <source>
        <dbReference type="Proteomes" id="UP000482084"/>
    </source>
</evidence>
<organism evidence="3 6">
    <name type="scientific">Bifidobacterium ramosum</name>
    <dbReference type="NCBI Taxonomy" id="1798158"/>
    <lineage>
        <taxon>Bacteria</taxon>
        <taxon>Bacillati</taxon>
        <taxon>Actinomycetota</taxon>
        <taxon>Actinomycetes</taxon>
        <taxon>Bifidobacteriales</taxon>
        <taxon>Bifidobacteriaceae</taxon>
        <taxon>Bifidobacterium</taxon>
    </lineage>
</organism>
<evidence type="ECO:0000313" key="3">
    <source>
        <dbReference type="EMBL" id="KAB8286970.1"/>
    </source>
</evidence>
<feature type="transmembrane region" description="Helical" evidence="2">
    <location>
        <begin position="159"/>
        <end position="184"/>
    </location>
</feature>
<feature type="transmembrane region" description="Helical" evidence="2">
    <location>
        <begin position="301"/>
        <end position="321"/>
    </location>
</feature>
<dbReference type="EMBL" id="WHZX01000009">
    <property type="protein sequence ID" value="NEG72522.1"/>
    <property type="molecule type" value="Genomic_DNA"/>
</dbReference>
<accession>A0A6L4WY25</accession>